<evidence type="ECO:0000259" key="2">
    <source>
        <dbReference type="Pfam" id="PF05050"/>
    </source>
</evidence>
<dbReference type="PANTHER" id="PTHR36973">
    <property type="entry name" value="SLL1456 PROTEIN-RELATED"/>
    <property type="match status" value="1"/>
</dbReference>
<accession>A0ABV7W6Z8</accession>
<proteinExistence type="predicted"/>
<dbReference type="NCBIfam" id="TIGR01444">
    <property type="entry name" value="fkbM_fam"/>
    <property type="match status" value="1"/>
</dbReference>
<dbReference type="Pfam" id="PF05050">
    <property type="entry name" value="Methyltransf_21"/>
    <property type="match status" value="1"/>
</dbReference>
<dbReference type="Proteomes" id="UP001595729">
    <property type="component" value="Unassembled WGS sequence"/>
</dbReference>
<feature type="coiled-coil region" evidence="1">
    <location>
        <begin position="260"/>
        <end position="301"/>
    </location>
</feature>
<evidence type="ECO:0000256" key="1">
    <source>
        <dbReference type="SAM" id="Coils"/>
    </source>
</evidence>
<dbReference type="InterPro" id="IPR053188">
    <property type="entry name" value="FkbM_Methyltransferase"/>
</dbReference>
<keyword evidence="3" id="KW-0808">Transferase</keyword>
<name>A0ABV7W6Z8_9BURK</name>
<dbReference type="InterPro" id="IPR006342">
    <property type="entry name" value="FkbM_mtfrase"/>
</dbReference>
<reference evidence="4" key="1">
    <citation type="journal article" date="2019" name="Int. J. Syst. Evol. Microbiol.">
        <title>The Global Catalogue of Microorganisms (GCM) 10K type strain sequencing project: providing services to taxonomists for standard genome sequencing and annotation.</title>
        <authorList>
            <consortium name="The Broad Institute Genomics Platform"/>
            <consortium name="The Broad Institute Genome Sequencing Center for Infectious Disease"/>
            <person name="Wu L."/>
            <person name="Ma J."/>
        </authorList>
    </citation>
    <scope>NUCLEOTIDE SEQUENCE [LARGE SCALE GENOMIC DNA]</scope>
    <source>
        <strain evidence="4">KCTC 42501</strain>
    </source>
</reference>
<evidence type="ECO:0000313" key="3">
    <source>
        <dbReference type="EMBL" id="MFC3685202.1"/>
    </source>
</evidence>
<feature type="domain" description="Methyltransferase FkbM" evidence="2">
    <location>
        <begin position="29"/>
        <end position="190"/>
    </location>
</feature>
<protein>
    <submittedName>
        <fullName evidence="3">FkbM family methyltransferase</fullName>
    </submittedName>
</protein>
<dbReference type="PANTHER" id="PTHR36973:SF4">
    <property type="entry name" value="NODULATION PROTEIN"/>
    <property type="match status" value="1"/>
</dbReference>
<dbReference type="GO" id="GO:0032259">
    <property type="term" value="P:methylation"/>
    <property type="evidence" value="ECO:0007669"/>
    <property type="project" value="UniProtKB-KW"/>
</dbReference>
<keyword evidence="1" id="KW-0175">Coiled coil</keyword>
<keyword evidence="3" id="KW-0489">Methyltransferase</keyword>
<dbReference type="RefSeq" id="WP_382176045.1">
    <property type="nucleotide sequence ID" value="NZ_JBHRXX010000007.1"/>
</dbReference>
<dbReference type="EMBL" id="JBHRXX010000007">
    <property type="protein sequence ID" value="MFC3685202.1"/>
    <property type="molecule type" value="Genomic_DNA"/>
</dbReference>
<comment type="caution">
    <text evidence="3">The sequence shown here is derived from an EMBL/GenBank/DDBJ whole genome shotgun (WGS) entry which is preliminary data.</text>
</comment>
<dbReference type="GO" id="GO:0008168">
    <property type="term" value="F:methyltransferase activity"/>
    <property type="evidence" value="ECO:0007669"/>
    <property type="project" value="UniProtKB-KW"/>
</dbReference>
<evidence type="ECO:0000313" key="4">
    <source>
        <dbReference type="Proteomes" id="UP001595729"/>
    </source>
</evidence>
<dbReference type="Gene3D" id="3.40.50.150">
    <property type="entry name" value="Vaccinia Virus protein VP39"/>
    <property type="match status" value="1"/>
</dbReference>
<dbReference type="SUPFAM" id="SSF53335">
    <property type="entry name" value="S-adenosyl-L-methionine-dependent methyltransferases"/>
    <property type="match status" value="1"/>
</dbReference>
<gene>
    <name evidence="3" type="ORF">ACFOPI_16485</name>
</gene>
<sequence length="391" mass="44962">MTFVSHSQNFEDVMLWRALGHVQNGSYIDVGAQDPFLHSVSLAFYERGWRGLHVEPTLQYSDKLRNARPDELVLQVALGREEGILSFFEFADTGLSTSNSEIAAEHRSKGFNSKKTSVPVMTLDTVLQSQGDREVHWLKVDVEGAEKNVLEGWKTAPVRPWIVVIEATLPMSTTETHQEWEHLIFRKGYTFAYFDGLNRFYVSNEHGELIEKFRSPPNVFDQYALVADHHLCRLAINETHKAQQEVARSTELVRRYSQSTRRLEAQLTESHERVRRLEADLARLNNDLQAAHRTCQELARSVTAIRTSASWRVTSPIRWVSIQIRLLLIHGLRQRFKMAINKLRGLQPIPTDQNHDGAITAEHRTSPENHVDPTPRTRQIHQILINAKNRE</sequence>
<dbReference type="InterPro" id="IPR029063">
    <property type="entry name" value="SAM-dependent_MTases_sf"/>
</dbReference>
<keyword evidence="4" id="KW-1185">Reference proteome</keyword>
<organism evidence="3 4">
    <name type="scientific">Hydrogenophaga luteola</name>
    <dbReference type="NCBI Taxonomy" id="1591122"/>
    <lineage>
        <taxon>Bacteria</taxon>
        <taxon>Pseudomonadati</taxon>
        <taxon>Pseudomonadota</taxon>
        <taxon>Betaproteobacteria</taxon>
        <taxon>Burkholderiales</taxon>
        <taxon>Comamonadaceae</taxon>
        <taxon>Hydrogenophaga</taxon>
    </lineage>
</organism>